<accession>A0A8X8BT02</accession>
<dbReference type="PANTHER" id="PTHR13624:SF3">
    <property type="entry name" value="TRANSMEMBRANE PROTEIN 161B"/>
    <property type="match status" value="1"/>
</dbReference>
<evidence type="ECO:0000256" key="5">
    <source>
        <dbReference type="ARBA" id="ARBA00023136"/>
    </source>
</evidence>
<dbReference type="GO" id="GO:0016020">
    <property type="term" value="C:membrane"/>
    <property type="evidence" value="ECO:0007669"/>
    <property type="project" value="UniProtKB-SubCell"/>
</dbReference>
<keyword evidence="3" id="KW-0812">Transmembrane</keyword>
<evidence type="ECO:0000256" key="2">
    <source>
        <dbReference type="ARBA" id="ARBA00009706"/>
    </source>
</evidence>
<evidence type="ECO:0000256" key="1">
    <source>
        <dbReference type="ARBA" id="ARBA00004141"/>
    </source>
</evidence>
<dbReference type="SUPFAM" id="SSF50630">
    <property type="entry name" value="Acid proteases"/>
    <property type="match status" value="1"/>
</dbReference>
<feature type="non-terminal residue" evidence="7">
    <location>
        <position position="167"/>
    </location>
</feature>
<evidence type="ECO:0000256" key="6">
    <source>
        <dbReference type="ARBA" id="ARBA00023180"/>
    </source>
</evidence>
<keyword evidence="8" id="KW-1185">Reference proteome</keyword>
<proteinExistence type="inferred from homology"/>
<evidence type="ECO:0000313" key="8">
    <source>
        <dbReference type="Proteomes" id="UP000886611"/>
    </source>
</evidence>
<reference evidence="7 8" key="1">
    <citation type="journal article" date="2021" name="Cell">
        <title>Tracing the genetic footprints of vertebrate landing in non-teleost ray-finned fishes.</title>
        <authorList>
            <person name="Bi X."/>
            <person name="Wang K."/>
            <person name="Yang L."/>
            <person name="Pan H."/>
            <person name="Jiang H."/>
            <person name="Wei Q."/>
            <person name="Fang M."/>
            <person name="Yu H."/>
            <person name="Zhu C."/>
            <person name="Cai Y."/>
            <person name="He Y."/>
            <person name="Gan X."/>
            <person name="Zeng H."/>
            <person name="Yu D."/>
            <person name="Zhu Y."/>
            <person name="Jiang H."/>
            <person name="Qiu Q."/>
            <person name="Yang H."/>
            <person name="Zhang Y.E."/>
            <person name="Wang W."/>
            <person name="Zhu M."/>
            <person name="He S."/>
            <person name="Zhang G."/>
        </authorList>
    </citation>
    <scope>NUCLEOTIDE SEQUENCE [LARGE SCALE GENOMIC DNA]</scope>
    <source>
        <strain evidence="7">Bchr_013</strain>
    </source>
</reference>
<organism evidence="7 8">
    <name type="scientific">Polypterus senegalus</name>
    <name type="common">Senegal bichir</name>
    <dbReference type="NCBI Taxonomy" id="55291"/>
    <lineage>
        <taxon>Eukaryota</taxon>
        <taxon>Metazoa</taxon>
        <taxon>Chordata</taxon>
        <taxon>Craniata</taxon>
        <taxon>Vertebrata</taxon>
        <taxon>Euteleostomi</taxon>
        <taxon>Actinopterygii</taxon>
        <taxon>Polypteriformes</taxon>
        <taxon>Polypteridae</taxon>
        <taxon>Polypterus</taxon>
    </lineage>
</organism>
<dbReference type="AlphaFoldDB" id="A0A8X8BT02"/>
<name>A0A8X8BT02_POLSE</name>
<dbReference type="EMBL" id="JAATIS010001241">
    <property type="protein sequence ID" value="KAG2466871.1"/>
    <property type="molecule type" value="Genomic_DNA"/>
</dbReference>
<evidence type="ECO:0000256" key="3">
    <source>
        <dbReference type="ARBA" id="ARBA00022692"/>
    </source>
</evidence>
<comment type="subcellular location">
    <subcellularLocation>
        <location evidence="1">Membrane</location>
        <topology evidence="1">Multi-pass membrane protein</topology>
    </subcellularLocation>
</comment>
<dbReference type="PANTHER" id="PTHR13624">
    <property type="entry name" value="RE42071P"/>
    <property type="match status" value="1"/>
</dbReference>
<protein>
    <submittedName>
        <fullName evidence="7">T161B protein</fullName>
    </submittedName>
</protein>
<feature type="non-terminal residue" evidence="7">
    <location>
        <position position="1"/>
    </location>
</feature>
<comment type="similarity">
    <text evidence="2">Belongs to the TMEM161 family.</text>
</comment>
<dbReference type="InterPro" id="IPR019395">
    <property type="entry name" value="Transmembrane_161A/B"/>
</dbReference>
<dbReference type="Pfam" id="PF10268">
    <property type="entry name" value="Tmemb_161AB"/>
    <property type="match status" value="1"/>
</dbReference>
<evidence type="ECO:0000313" key="7">
    <source>
        <dbReference type="EMBL" id="KAG2466871.1"/>
    </source>
</evidence>
<comment type="caution">
    <text evidence="7">The sequence shown here is derived from an EMBL/GenBank/DDBJ whole genome shotgun (WGS) entry which is preliminary data.</text>
</comment>
<keyword evidence="5" id="KW-0472">Membrane</keyword>
<keyword evidence="4" id="KW-1133">Transmembrane helix</keyword>
<gene>
    <name evidence="7" type="primary">Tmem161b</name>
    <name evidence="7" type="ORF">GTO96_0020796</name>
</gene>
<sequence length="167" mass="19115">MEHITRKKLAYKTTVNGQQLRMEVDSGSAFSLISDDTYKNLWPNNPSPLYNGHIENKPLTIPKDIDLQLETKSISEADTLALHYFPEYQWLVDFTVVATVVYLITEFYYCLMKPSVTSHTLTAWFHLTVSTMEIAKPIEKFNGKPPENLPILLLDDFGIITVQQDGF</sequence>
<dbReference type="InterPro" id="IPR021109">
    <property type="entry name" value="Peptidase_aspartic_dom_sf"/>
</dbReference>
<keyword evidence="6" id="KW-0325">Glycoprotein</keyword>
<evidence type="ECO:0000256" key="4">
    <source>
        <dbReference type="ARBA" id="ARBA00022989"/>
    </source>
</evidence>
<dbReference type="Proteomes" id="UP000886611">
    <property type="component" value="Unassembled WGS sequence"/>
</dbReference>